<dbReference type="OrthoDB" id="5518671at2"/>
<dbReference type="AlphaFoldDB" id="A0A4U1IZQ6"/>
<evidence type="ECO:0000313" key="1">
    <source>
        <dbReference type="EMBL" id="TKD00211.1"/>
    </source>
</evidence>
<protein>
    <submittedName>
        <fullName evidence="1">Uncharacterized protein</fullName>
    </submittedName>
</protein>
<dbReference type="EMBL" id="SSMQ01000049">
    <property type="protein sequence ID" value="TKD00211.1"/>
    <property type="molecule type" value="Genomic_DNA"/>
</dbReference>
<organism evidence="1 2">
    <name type="scientific">Polyangium fumosum</name>
    <dbReference type="NCBI Taxonomy" id="889272"/>
    <lineage>
        <taxon>Bacteria</taxon>
        <taxon>Pseudomonadati</taxon>
        <taxon>Myxococcota</taxon>
        <taxon>Polyangia</taxon>
        <taxon>Polyangiales</taxon>
        <taxon>Polyangiaceae</taxon>
        <taxon>Polyangium</taxon>
    </lineage>
</organism>
<dbReference type="NCBIfam" id="NF038315">
    <property type="entry name" value="HxsD_rel"/>
    <property type="match status" value="1"/>
</dbReference>
<accession>A0A4U1IZQ6</accession>
<name>A0A4U1IZQ6_9BACT</name>
<dbReference type="Proteomes" id="UP000309215">
    <property type="component" value="Unassembled WGS sequence"/>
</dbReference>
<proteinExistence type="predicted"/>
<evidence type="ECO:0000313" key="2">
    <source>
        <dbReference type="Proteomes" id="UP000309215"/>
    </source>
</evidence>
<comment type="caution">
    <text evidence="1">The sequence shown here is derived from an EMBL/GenBank/DDBJ whole genome shotgun (WGS) entry which is preliminary data.</text>
</comment>
<dbReference type="InterPro" id="IPR049918">
    <property type="entry name" value="HxsD-rel"/>
</dbReference>
<keyword evidence="2" id="KW-1185">Reference proteome</keyword>
<gene>
    <name evidence="1" type="ORF">E8A74_35390</name>
</gene>
<sequence>MIELRFHEELYDGFAIDEAVKTYAAYATAELSRDGGAYIVKVTAKPEATSEGIDERVLSAELANYALGLTIERARAGGAA</sequence>
<dbReference type="RefSeq" id="WP_136933504.1">
    <property type="nucleotide sequence ID" value="NZ_SSMQ01000049.1"/>
</dbReference>
<reference evidence="1 2" key="1">
    <citation type="submission" date="2019-04" db="EMBL/GenBank/DDBJ databases">
        <authorList>
            <person name="Li Y."/>
            <person name="Wang J."/>
        </authorList>
    </citation>
    <scope>NUCLEOTIDE SEQUENCE [LARGE SCALE GENOMIC DNA]</scope>
    <source>
        <strain evidence="1 2">DSM 14668</strain>
    </source>
</reference>